<evidence type="ECO:0000313" key="3">
    <source>
        <dbReference type="Proteomes" id="UP000177346"/>
    </source>
</evidence>
<proteinExistence type="predicted"/>
<comment type="caution">
    <text evidence="2">The sequence shown here is derived from an EMBL/GenBank/DDBJ whole genome shotgun (WGS) entry which is preliminary data.</text>
</comment>
<feature type="region of interest" description="Disordered" evidence="1">
    <location>
        <begin position="44"/>
        <end position="96"/>
    </location>
</feature>
<dbReference type="EMBL" id="MFIF01000008">
    <property type="protein sequence ID" value="OGF87138.1"/>
    <property type="molecule type" value="Genomic_DNA"/>
</dbReference>
<organism evidence="2 3">
    <name type="scientific">Candidatus Giovannonibacteria bacterium RIFCSPLOWO2_01_FULL_46_32</name>
    <dbReference type="NCBI Taxonomy" id="1798353"/>
    <lineage>
        <taxon>Bacteria</taxon>
        <taxon>Candidatus Giovannoniibacteriota</taxon>
    </lineage>
</organism>
<sequence length="96" mass="10040">MDKRLLVGIGVLGAILVVGAAAFGYRYYKKSNVPAESTGINALEQAGNSTDNLSSQASQGVLPSIDPQSNPMENAPDTNPVSKTNPYSGVKTNPFK</sequence>
<protein>
    <submittedName>
        <fullName evidence="2">Uncharacterized protein</fullName>
    </submittedName>
</protein>
<reference evidence="2 3" key="1">
    <citation type="journal article" date="2016" name="Nat. Commun.">
        <title>Thousands of microbial genomes shed light on interconnected biogeochemical processes in an aquifer system.</title>
        <authorList>
            <person name="Anantharaman K."/>
            <person name="Brown C.T."/>
            <person name="Hug L.A."/>
            <person name="Sharon I."/>
            <person name="Castelle C.J."/>
            <person name="Probst A.J."/>
            <person name="Thomas B.C."/>
            <person name="Singh A."/>
            <person name="Wilkins M.J."/>
            <person name="Karaoz U."/>
            <person name="Brodie E.L."/>
            <person name="Williams K.H."/>
            <person name="Hubbard S.S."/>
            <person name="Banfield J.F."/>
        </authorList>
    </citation>
    <scope>NUCLEOTIDE SEQUENCE [LARGE SCALE GENOMIC DNA]</scope>
</reference>
<gene>
    <name evidence="2" type="ORF">A3B19_01780</name>
</gene>
<name>A0A1F5XGU4_9BACT</name>
<accession>A0A1F5XGU4</accession>
<evidence type="ECO:0000313" key="2">
    <source>
        <dbReference type="EMBL" id="OGF87138.1"/>
    </source>
</evidence>
<dbReference type="Proteomes" id="UP000177346">
    <property type="component" value="Unassembled WGS sequence"/>
</dbReference>
<dbReference type="AlphaFoldDB" id="A0A1F5XGU4"/>
<evidence type="ECO:0000256" key="1">
    <source>
        <dbReference type="SAM" id="MobiDB-lite"/>
    </source>
</evidence>